<feature type="compositionally biased region" description="Acidic residues" evidence="1">
    <location>
        <begin position="22"/>
        <end position="36"/>
    </location>
</feature>
<accession>A0A0D0B6Y5</accession>
<name>A0A0D0B6Y5_9AGAR</name>
<sequence length="60" mass="6399">MLANEGACLRAECEKLAAGDGGGDDGDDKDETEDEDLEGELGYFSLLETVIAYLAFKNPL</sequence>
<evidence type="ECO:0000313" key="2">
    <source>
        <dbReference type="EMBL" id="KIK59220.1"/>
    </source>
</evidence>
<keyword evidence="3" id="KW-1185">Reference proteome</keyword>
<proteinExistence type="predicted"/>
<dbReference type="EMBL" id="KN834780">
    <property type="protein sequence ID" value="KIK59220.1"/>
    <property type="molecule type" value="Genomic_DNA"/>
</dbReference>
<dbReference type="AlphaFoldDB" id="A0A0D0B6Y5"/>
<evidence type="ECO:0000313" key="3">
    <source>
        <dbReference type="Proteomes" id="UP000053593"/>
    </source>
</evidence>
<dbReference type="Proteomes" id="UP000053593">
    <property type="component" value="Unassembled WGS sequence"/>
</dbReference>
<organism evidence="2 3">
    <name type="scientific">Collybiopsis luxurians FD-317 M1</name>
    <dbReference type="NCBI Taxonomy" id="944289"/>
    <lineage>
        <taxon>Eukaryota</taxon>
        <taxon>Fungi</taxon>
        <taxon>Dikarya</taxon>
        <taxon>Basidiomycota</taxon>
        <taxon>Agaricomycotina</taxon>
        <taxon>Agaricomycetes</taxon>
        <taxon>Agaricomycetidae</taxon>
        <taxon>Agaricales</taxon>
        <taxon>Marasmiineae</taxon>
        <taxon>Omphalotaceae</taxon>
        <taxon>Collybiopsis</taxon>
        <taxon>Collybiopsis luxurians</taxon>
    </lineage>
</organism>
<feature type="region of interest" description="Disordered" evidence="1">
    <location>
        <begin position="17"/>
        <end position="36"/>
    </location>
</feature>
<dbReference type="HOGENOM" id="CLU_2941964_0_0_1"/>
<gene>
    <name evidence="2" type="ORF">GYMLUDRAFT_74511</name>
</gene>
<reference evidence="2 3" key="1">
    <citation type="submission" date="2014-04" db="EMBL/GenBank/DDBJ databases">
        <title>Evolutionary Origins and Diversification of the Mycorrhizal Mutualists.</title>
        <authorList>
            <consortium name="DOE Joint Genome Institute"/>
            <consortium name="Mycorrhizal Genomics Consortium"/>
            <person name="Kohler A."/>
            <person name="Kuo A."/>
            <person name="Nagy L.G."/>
            <person name="Floudas D."/>
            <person name="Copeland A."/>
            <person name="Barry K.W."/>
            <person name="Cichocki N."/>
            <person name="Veneault-Fourrey C."/>
            <person name="LaButti K."/>
            <person name="Lindquist E.A."/>
            <person name="Lipzen A."/>
            <person name="Lundell T."/>
            <person name="Morin E."/>
            <person name="Murat C."/>
            <person name="Riley R."/>
            <person name="Ohm R."/>
            <person name="Sun H."/>
            <person name="Tunlid A."/>
            <person name="Henrissat B."/>
            <person name="Grigoriev I.V."/>
            <person name="Hibbett D.S."/>
            <person name="Martin F."/>
        </authorList>
    </citation>
    <scope>NUCLEOTIDE SEQUENCE [LARGE SCALE GENOMIC DNA]</scope>
    <source>
        <strain evidence="2 3">FD-317 M1</strain>
    </source>
</reference>
<evidence type="ECO:0000256" key="1">
    <source>
        <dbReference type="SAM" id="MobiDB-lite"/>
    </source>
</evidence>
<protein>
    <submittedName>
        <fullName evidence="2">Uncharacterized protein</fullName>
    </submittedName>
</protein>